<dbReference type="AlphaFoldDB" id="A0A853BPV2"/>
<evidence type="ECO:0000256" key="3">
    <source>
        <dbReference type="ARBA" id="ARBA00022692"/>
    </source>
</evidence>
<feature type="transmembrane region" description="Helical" evidence="7">
    <location>
        <begin position="12"/>
        <end position="37"/>
    </location>
</feature>
<dbReference type="PANTHER" id="PTHR23513:SF6">
    <property type="entry name" value="MAJOR FACILITATOR SUPERFAMILY ASSOCIATED DOMAIN-CONTAINING PROTEIN"/>
    <property type="match status" value="1"/>
</dbReference>
<protein>
    <recommendedName>
        <fullName evidence="10">Transmembrane efflux protein</fullName>
    </recommendedName>
</protein>
<feature type="region of interest" description="Disordered" evidence="6">
    <location>
        <begin position="285"/>
        <end position="420"/>
    </location>
</feature>
<evidence type="ECO:0000256" key="1">
    <source>
        <dbReference type="ARBA" id="ARBA00004651"/>
    </source>
</evidence>
<feature type="compositionally biased region" description="Pro residues" evidence="6">
    <location>
        <begin position="410"/>
        <end position="420"/>
    </location>
</feature>
<evidence type="ECO:0000256" key="7">
    <source>
        <dbReference type="SAM" id="Phobius"/>
    </source>
</evidence>
<feature type="transmembrane region" description="Helical" evidence="7">
    <location>
        <begin position="83"/>
        <end position="113"/>
    </location>
</feature>
<dbReference type="GO" id="GO:0022857">
    <property type="term" value="F:transmembrane transporter activity"/>
    <property type="evidence" value="ECO:0007669"/>
    <property type="project" value="InterPro"/>
</dbReference>
<dbReference type="Gene3D" id="1.20.1250.20">
    <property type="entry name" value="MFS general substrate transporter like domains"/>
    <property type="match status" value="1"/>
</dbReference>
<evidence type="ECO:0008006" key="10">
    <source>
        <dbReference type="Google" id="ProtNLM"/>
    </source>
</evidence>
<feature type="compositionally biased region" description="Low complexity" evidence="6">
    <location>
        <begin position="205"/>
        <end position="216"/>
    </location>
</feature>
<sequence length="420" mass="44070">MAERRRLGRRFGWLWGAFAVSSFGTQFAFGAFPLVAITVLHAGPAEVSMLSAAALAVGAAVAVPLAPWVEFRRKRPVMIAMDLIRFAALLSVPAAYVLGVLSFAQLLVVAVVAATADIAFRAAHGAFLKWLVPPEELVAANARLESATWTATIAGPPLGGAVAGLLGPVATLAADAISYLLSAVGLRAVGGREPRPGAPDREPPKTAAPAEAATPARESRVPRMRAADLADGWRYVLADPVLRPLFLNTVPVNSLIMATAPLMSVLMLDDLGFAPLAVRPGVRPALCRRPDRRPPGPAARRPLRPPRRPRGVGDRPGVLAGGPGVRGSRHRRARAGRGGPTGPGHQHRGVQPGVGGVPPRPDPARTGGPRPHGLDGHRKGRRGRGDRRRRPARRRHRHPHRRGGGGPAPAGDPAPAPLPA</sequence>
<feature type="compositionally biased region" description="Basic and acidic residues" evidence="6">
    <location>
        <begin position="192"/>
        <end position="204"/>
    </location>
</feature>
<dbReference type="InterPro" id="IPR011701">
    <property type="entry name" value="MFS"/>
</dbReference>
<dbReference type="Proteomes" id="UP000575985">
    <property type="component" value="Unassembled WGS sequence"/>
</dbReference>
<feature type="compositionally biased region" description="Basic residues" evidence="6">
    <location>
        <begin position="378"/>
        <end position="403"/>
    </location>
</feature>
<feature type="region of interest" description="Disordered" evidence="6">
    <location>
        <begin position="192"/>
        <end position="222"/>
    </location>
</feature>
<evidence type="ECO:0000256" key="6">
    <source>
        <dbReference type="SAM" id="MobiDB-lite"/>
    </source>
</evidence>
<dbReference type="GO" id="GO:0005886">
    <property type="term" value="C:plasma membrane"/>
    <property type="evidence" value="ECO:0007669"/>
    <property type="project" value="UniProtKB-SubCell"/>
</dbReference>
<accession>A0A853BPV2</accession>
<dbReference type="InterPro" id="IPR036259">
    <property type="entry name" value="MFS_trans_sf"/>
</dbReference>
<keyword evidence="9" id="KW-1185">Reference proteome</keyword>
<feature type="compositionally biased region" description="Basic residues" evidence="6">
    <location>
        <begin position="301"/>
        <end position="310"/>
    </location>
</feature>
<evidence type="ECO:0000256" key="4">
    <source>
        <dbReference type="ARBA" id="ARBA00022989"/>
    </source>
</evidence>
<reference evidence="8 9" key="1">
    <citation type="submission" date="2020-07" db="EMBL/GenBank/DDBJ databases">
        <title>Sequencing the genomes of 1000 actinobacteria strains.</title>
        <authorList>
            <person name="Klenk H.-P."/>
        </authorList>
    </citation>
    <scope>NUCLEOTIDE SEQUENCE [LARGE SCALE GENOMIC DNA]</scope>
    <source>
        <strain evidence="8 9">DSM 45927</strain>
    </source>
</reference>
<feature type="transmembrane region" description="Helical" evidence="7">
    <location>
        <begin position="49"/>
        <end position="71"/>
    </location>
</feature>
<dbReference type="Pfam" id="PF07690">
    <property type="entry name" value="MFS_1"/>
    <property type="match status" value="1"/>
</dbReference>
<evidence type="ECO:0000256" key="5">
    <source>
        <dbReference type="ARBA" id="ARBA00023136"/>
    </source>
</evidence>
<comment type="caution">
    <text evidence="8">The sequence shown here is derived from an EMBL/GenBank/DDBJ whole genome shotgun (WGS) entry which is preliminary data.</text>
</comment>
<keyword evidence="4 7" id="KW-1133">Transmembrane helix</keyword>
<keyword evidence="2" id="KW-1003">Cell membrane</keyword>
<gene>
    <name evidence="8" type="ORF">HNR12_003022</name>
</gene>
<organism evidence="8 9">
    <name type="scientific">Streptomonospora nanhaiensis</name>
    <dbReference type="NCBI Taxonomy" id="1323731"/>
    <lineage>
        <taxon>Bacteria</taxon>
        <taxon>Bacillati</taxon>
        <taxon>Actinomycetota</taxon>
        <taxon>Actinomycetes</taxon>
        <taxon>Streptosporangiales</taxon>
        <taxon>Nocardiopsidaceae</taxon>
        <taxon>Streptomonospora</taxon>
    </lineage>
</organism>
<evidence type="ECO:0000313" key="9">
    <source>
        <dbReference type="Proteomes" id="UP000575985"/>
    </source>
</evidence>
<dbReference type="EMBL" id="JACCFO010000001">
    <property type="protein sequence ID" value="NYI96745.1"/>
    <property type="molecule type" value="Genomic_DNA"/>
</dbReference>
<evidence type="ECO:0000256" key="2">
    <source>
        <dbReference type="ARBA" id="ARBA00022475"/>
    </source>
</evidence>
<dbReference type="SUPFAM" id="SSF103473">
    <property type="entry name" value="MFS general substrate transporter"/>
    <property type="match status" value="1"/>
</dbReference>
<keyword evidence="5 7" id="KW-0472">Membrane</keyword>
<evidence type="ECO:0000313" key="8">
    <source>
        <dbReference type="EMBL" id="NYI96745.1"/>
    </source>
</evidence>
<comment type="subcellular location">
    <subcellularLocation>
        <location evidence="1">Cell membrane</location>
        <topology evidence="1">Multi-pass membrane protein</topology>
    </subcellularLocation>
</comment>
<proteinExistence type="predicted"/>
<dbReference type="PANTHER" id="PTHR23513">
    <property type="entry name" value="INTEGRAL MEMBRANE EFFLUX PROTEIN-RELATED"/>
    <property type="match status" value="1"/>
</dbReference>
<keyword evidence="3 7" id="KW-0812">Transmembrane</keyword>
<name>A0A853BPV2_9ACTN</name>